<sequence length="542" mass="61482">MSLPTTLARSCIRSLRLSTTSARLSTPLRRFNSTFNPDPPHHAEEYQRNNTKLYETHIPISNAERVILAAGSAVTALLDPYRGVELQTKQTLDSKLVDMIATLGETTGQRYLESIRDQMLQDRTGRRILRERPVINSKSLDLDRLRSLPSDTFGREYVGWLDKEGVTPDTRAAVQFVDDEELAYVMRRYRECHDFFHTLTGLGVTVEEELALKWFEWVQTGLPMTMLSSLFGHLRLTSPERSRLFQNYVPWAIQCGVSSKPLMNVYFEELLDKPLTSVRKELGIFLPPSIESPLQTHGSHATPKTEVAIHILTFVPLSSYSALYRVFPQELVDEALKYKVRQQPHIIELVSTNLHELMAACTPSASKMRNESGLAMEFLAYDTTHRMLWFTPDFTCPNQFFKVKDGYVSHGKLLIRADKESPSKVVMSLWDIRKKLPPKRSGTLSGASQVDCREYNEELNVRDNDFLLDGYISTCKADGSIKRANRSITGLLSPPPYARAIPPLNQLTVGSPWERHFPNPTCGIFLVESVALTVPAFLDLFI</sequence>
<dbReference type="AlphaFoldDB" id="A0A8H7UG11"/>
<keyword evidence="2 7" id="KW-0999">Mitochondrion inner membrane</keyword>
<keyword evidence="1 7" id="KW-0831">Ubiquinone biosynthesis</keyword>
<gene>
    <name evidence="7" type="primary">COQ4</name>
    <name evidence="8" type="ORF">INT44_001691</name>
</gene>
<dbReference type="HAMAP" id="MF_03111">
    <property type="entry name" value="Coq4"/>
    <property type="match status" value="1"/>
</dbReference>
<protein>
    <recommendedName>
        <fullName evidence="6">4-hydroxy-3-methoxy-5-polyprenylbenzoate decarboxylase</fullName>
    </recommendedName>
</protein>
<comment type="cofactor">
    <cofactor evidence="7">
        <name>Zn(2+)</name>
        <dbReference type="ChEBI" id="CHEBI:29105"/>
    </cofactor>
</comment>
<keyword evidence="9" id="KW-1185">Reference proteome</keyword>
<dbReference type="EMBL" id="JAEPRA010000011">
    <property type="protein sequence ID" value="KAG2178538.1"/>
    <property type="molecule type" value="Genomic_DNA"/>
</dbReference>
<evidence type="ECO:0000313" key="8">
    <source>
        <dbReference type="EMBL" id="KAG2178538.1"/>
    </source>
</evidence>
<organism evidence="8 9">
    <name type="scientific">Umbelopsis vinacea</name>
    <dbReference type="NCBI Taxonomy" id="44442"/>
    <lineage>
        <taxon>Eukaryota</taxon>
        <taxon>Fungi</taxon>
        <taxon>Fungi incertae sedis</taxon>
        <taxon>Mucoromycota</taxon>
        <taxon>Mucoromycotina</taxon>
        <taxon>Umbelopsidomycetes</taxon>
        <taxon>Umbelopsidales</taxon>
        <taxon>Umbelopsidaceae</taxon>
        <taxon>Umbelopsis</taxon>
    </lineage>
</organism>
<comment type="similarity">
    <text evidence="7">Belongs to the COQ4 family.</text>
</comment>
<evidence type="ECO:0000256" key="1">
    <source>
        <dbReference type="ARBA" id="ARBA00022688"/>
    </source>
</evidence>
<dbReference type="Pfam" id="PF05019">
    <property type="entry name" value="Coq4"/>
    <property type="match status" value="1"/>
</dbReference>
<keyword evidence="5 7" id="KW-0456">Lyase</keyword>
<reference evidence="8" key="1">
    <citation type="submission" date="2020-12" db="EMBL/GenBank/DDBJ databases">
        <title>Metabolic potential, ecology and presence of endohyphal bacteria is reflected in genomic diversity of Mucoromycotina.</title>
        <authorList>
            <person name="Muszewska A."/>
            <person name="Okrasinska A."/>
            <person name="Steczkiewicz K."/>
            <person name="Drgas O."/>
            <person name="Orlowska M."/>
            <person name="Perlinska-Lenart U."/>
            <person name="Aleksandrzak-Piekarczyk T."/>
            <person name="Szatraj K."/>
            <person name="Zielenkiewicz U."/>
            <person name="Pilsyk S."/>
            <person name="Malc E."/>
            <person name="Mieczkowski P."/>
            <person name="Kruszewska J.S."/>
            <person name="Biernat P."/>
            <person name="Pawlowska J."/>
        </authorList>
    </citation>
    <scope>NUCLEOTIDE SEQUENCE</scope>
    <source>
        <strain evidence="8">WA0000051536</strain>
    </source>
</reference>
<feature type="binding site" evidence="7">
    <location>
        <position position="197"/>
    </location>
    <ligand>
        <name>Zn(2+)</name>
        <dbReference type="ChEBI" id="CHEBI:29105"/>
    </ligand>
</feature>
<dbReference type="UniPathway" id="UPA00232"/>
<evidence type="ECO:0000256" key="5">
    <source>
        <dbReference type="ARBA" id="ARBA00023239"/>
    </source>
</evidence>
<keyword evidence="7" id="KW-0479">Metal-binding</keyword>
<dbReference type="PANTHER" id="PTHR12922:SF7">
    <property type="entry name" value="UBIQUINONE BIOSYNTHESIS PROTEIN COQ4 HOMOLOG, MITOCHONDRIAL"/>
    <property type="match status" value="1"/>
</dbReference>
<feature type="binding site" evidence="7">
    <location>
        <position position="193"/>
    </location>
    <ligand>
        <name>Zn(2+)</name>
        <dbReference type="ChEBI" id="CHEBI:29105"/>
    </ligand>
</feature>
<comment type="subunit">
    <text evidence="7">Component of a multi-subunit COQ enzyme complex, composed of at least COQ3, COQ4, COQ5, COQ6, COQ7 and COQ9.</text>
</comment>
<comment type="subcellular location">
    <subcellularLocation>
        <location evidence="7">Mitochondrion inner membrane</location>
        <topology evidence="7">Peripheral membrane protein</topology>
        <orientation evidence="7">Matrix side</orientation>
    </subcellularLocation>
</comment>
<feature type="binding site" evidence="7">
    <location>
        <position position="194"/>
    </location>
    <ligand>
        <name>Zn(2+)</name>
        <dbReference type="ChEBI" id="CHEBI:29105"/>
    </ligand>
</feature>
<evidence type="ECO:0000256" key="3">
    <source>
        <dbReference type="ARBA" id="ARBA00023128"/>
    </source>
</evidence>
<comment type="pathway">
    <text evidence="7">Cofactor biosynthesis; ubiquinone biosynthesis.</text>
</comment>
<dbReference type="GO" id="GO:0120539">
    <property type="term" value="F:4-hydroxy-3-methoxy-5-polyprenylbenzoate decarboxylase activity"/>
    <property type="evidence" value="ECO:0007669"/>
    <property type="project" value="UniProtKB-EC"/>
</dbReference>
<dbReference type="InterPro" id="IPR007715">
    <property type="entry name" value="Coq4"/>
</dbReference>
<proteinExistence type="inferred from homology"/>
<evidence type="ECO:0000256" key="2">
    <source>
        <dbReference type="ARBA" id="ARBA00022792"/>
    </source>
</evidence>
<evidence type="ECO:0000256" key="6">
    <source>
        <dbReference type="ARBA" id="ARBA00081568"/>
    </source>
</evidence>
<evidence type="ECO:0000256" key="7">
    <source>
        <dbReference type="HAMAP-Rule" id="MF_03111"/>
    </source>
</evidence>
<comment type="caution">
    <text evidence="8">The sequence shown here is derived from an EMBL/GenBank/DDBJ whole genome shotgun (WGS) entry which is preliminary data.</text>
</comment>
<dbReference type="Proteomes" id="UP000612746">
    <property type="component" value="Unassembled WGS sequence"/>
</dbReference>
<dbReference type="InterPro" id="IPR027540">
    <property type="entry name" value="Coq4_euk"/>
</dbReference>
<keyword evidence="7" id="KW-0862">Zinc</keyword>
<accession>A0A8H7UG11</accession>
<dbReference type="GO" id="GO:0008270">
    <property type="term" value="F:zinc ion binding"/>
    <property type="evidence" value="ECO:0007669"/>
    <property type="project" value="UniProtKB-UniRule"/>
</dbReference>
<keyword evidence="4 7" id="KW-0472">Membrane</keyword>
<keyword evidence="3 7" id="KW-0496">Mitochondrion</keyword>
<dbReference type="PANTHER" id="PTHR12922">
    <property type="entry name" value="UBIQUINONE BIOSYNTHESIS PROTEIN"/>
    <property type="match status" value="1"/>
</dbReference>
<evidence type="ECO:0000313" key="9">
    <source>
        <dbReference type="Proteomes" id="UP000612746"/>
    </source>
</evidence>
<comment type="function">
    <text evidence="7">Lyase that catalyzes the C1-decarboxylation of 4-hydroxy-3-methoxy-5-(all-trans-polyprenyl)benzoic acid into 2-methoxy-6-(all-trans-polyprenyl)phenol during ubiquinone biosynthesis.</text>
</comment>
<feature type="binding site" evidence="7">
    <location>
        <position position="209"/>
    </location>
    <ligand>
        <name>Zn(2+)</name>
        <dbReference type="ChEBI" id="CHEBI:29105"/>
    </ligand>
</feature>
<dbReference type="GO" id="GO:0031314">
    <property type="term" value="C:extrinsic component of mitochondrial inner membrane"/>
    <property type="evidence" value="ECO:0007669"/>
    <property type="project" value="UniProtKB-UniRule"/>
</dbReference>
<evidence type="ECO:0000256" key="4">
    <source>
        <dbReference type="ARBA" id="ARBA00023136"/>
    </source>
</evidence>
<comment type="catalytic activity">
    <reaction evidence="7">
        <text>a 4-hydroxy-3-methoxy-5-(all-trans-polyprenyl)benzoate + H(+) = a 2-methoxy-6-(all-trans-polyprenyl)phenol + CO2</text>
        <dbReference type="Rhea" id="RHEA:81179"/>
        <dbReference type="Rhea" id="RHEA-COMP:9551"/>
        <dbReference type="Rhea" id="RHEA-COMP:10931"/>
        <dbReference type="ChEBI" id="CHEBI:15378"/>
        <dbReference type="ChEBI" id="CHEBI:16526"/>
        <dbReference type="ChEBI" id="CHEBI:62731"/>
        <dbReference type="ChEBI" id="CHEBI:84443"/>
        <dbReference type="EC" id="4.1.1.130"/>
    </reaction>
</comment>
<dbReference type="OrthoDB" id="2285859at2759"/>
<name>A0A8H7UG11_9FUNG</name>